<gene>
    <name evidence="11" type="ORF">NYM_LOCUS21965</name>
</gene>
<keyword evidence="9" id="KW-0812">Transmembrane</keyword>
<dbReference type="AlphaFoldDB" id="A0A5K1E2I4"/>
<evidence type="ECO:0000259" key="10">
    <source>
        <dbReference type="PROSITE" id="PS50011"/>
    </source>
</evidence>
<feature type="domain" description="Protein kinase" evidence="10">
    <location>
        <begin position="104"/>
        <end position="391"/>
    </location>
</feature>
<dbReference type="EMBL" id="LR721784">
    <property type="protein sequence ID" value="VVW44826.1"/>
    <property type="molecule type" value="Genomic_DNA"/>
</dbReference>
<evidence type="ECO:0000256" key="9">
    <source>
        <dbReference type="SAM" id="Phobius"/>
    </source>
</evidence>
<dbReference type="InterPro" id="IPR000719">
    <property type="entry name" value="Prot_kinase_dom"/>
</dbReference>
<protein>
    <recommendedName>
        <fullName evidence="10">Protein kinase domain-containing protein</fullName>
    </recommendedName>
</protein>
<dbReference type="InterPro" id="IPR008271">
    <property type="entry name" value="Ser/Thr_kinase_AS"/>
</dbReference>
<keyword evidence="5 6" id="KW-0067">ATP-binding</keyword>
<name>A0A5K1E2I4_9MAGN</name>
<accession>A0A5K1E2I4</accession>
<evidence type="ECO:0000256" key="4">
    <source>
        <dbReference type="ARBA" id="ARBA00022777"/>
    </source>
</evidence>
<keyword evidence="7" id="KW-0723">Serine/threonine-protein kinase</keyword>
<dbReference type="Gene3D" id="1.10.510.10">
    <property type="entry name" value="Transferase(Phosphotransferase) domain 1"/>
    <property type="match status" value="1"/>
</dbReference>
<dbReference type="FunFam" id="3.30.200.20:FF:000483">
    <property type="entry name" value="Putative receptor-like protein kinase"/>
    <property type="match status" value="1"/>
</dbReference>
<dbReference type="GO" id="GO:0005524">
    <property type="term" value="F:ATP binding"/>
    <property type="evidence" value="ECO:0007669"/>
    <property type="project" value="UniProtKB-UniRule"/>
</dbReference>
<keyword evidence="1" id="KW-0808">Transferase</keyword>
<feature type="transmembrane region" description="Helical" evidence="9">
    <location>
        <begin position="34"/>
        <end position="54"/>
    </location>
</feature>
<evidence type="ECO:0000256" key="7">
    <source>
        <dbReference type="RuleBase" id="RU000304"/>
    </source>
</evidence>
<dbReference type="PROSITE" id="PS50011">
    <property type="entry name" value="PROTEIN_KINASE_DOM"/>
    <property type="match status" value="1"/>
</dbReference>
<dbReference type="Pfam" id="PF00069">
    <property type="entry name" value="Pkinase"/>
    <property type="match status" value="1"/>
</dbReference>
<keyword evidence="4" id="KW-0418">Kinase</keyword>
<evidence type="ECO:0000313" key="11">
    <source>
        <dbReference type="EMBL" id="VVW44826.1"/>
    </source>
</evidence>
<evidence type="ECO:0000256" key="1">
    <source>
        <dbReference type="ARBA" id="ARBA00022679"/>
    </source>
</evidence>
<dbReference type="SMART" id="SM00220">
    <property type="entry name" value="S_TKc"/>
    <property type="match status" value="1"/>
</dbReference>
<evidence type="ECO:0000256" key="6">
    <source>
        <dbReference type="PROSITE-ProRule" id="PRU10141"/>
    </source>
</evidence>
<dbReference type="InterPro" id="IPR051343">
    <property type="entry name" value="G-type_lectin_kinases/EP1-like"/>
</dbReference>
<reference evidence="11" key="1">
    <citation type="submission" date="2019-09" db="EMBL/GenBank/DDBJ databases">
        <authorList>
            <person name="Zhang L."/>
        </authorList>
    </citation>
    <scope>NUCLEOTIDE SEQUENCE</scope>
</reference>
<dbReference type="PROSITE" id="PS00107">
    <property type="entry name" value="PROTEIN_KINASE_ATP"/>
    <property type="match status" value="1"/>
</dbReference>
<feature type="transmembrane region" description="Helical" evidence="9">
    <location>
        <begin position="7"/>
        <end position="28"/>
    </location>
</feature>
<dbReference type="InterPro" id="IPR011009">
    <property type="entry name" value="Kinase-like_dom_sf"/>
</dbReference>
<dbReference type="OMA" id="DENHRAI"/>
<dbReference type="PANTHER" id="PTHR47976:SF115">
    <property type="entry name" value="RECEPTOR-LIKE SERINE_THREONINE-PROTEIN KINASE"/>
    <property type="match status" value="1"/>
</dbReference>
<dbReference type="PANTHER" id="PTHR47976">
    <property type="entry name" value="G-TYPE LECTIN S-RECEPTOR-LIKE SERINE/THREONINE-PROTEIN KINASE SD2-5"/>
    <property type="match status" value="1"/>
</dbReference>
<keyword evidence="2" id="KW-0732">Signal</keyword>
<evidence type="ECO:0000256" key="2">
    <source>
        <dbReference type="ARBA" id="ARBA00022729"/>
    </source>
</evidence>
<comment type="similarity">
    <text evidence="7">Belongs to the protein kinase superfamily.</text>
</comment>
<keyword evidence="9" id="KW-0472">Membrane</keyword>
<dbReference type="GO" id="GO:0004674">
    <property type="term" value="F:protein serine/threonine kinase activity"/>
    <property type="evidence" value="ECO:0007669"/>
    <property type="project" value="UniProtKB-KW"/>
</dbReference>
<evidence type="ECO:0000256" key="5">
    <source>
        <dbReference type="ARBA" id="ARBA00022840"/>
    </source>
</evidence>
<feature type="binding site" evidence="6">
    <location>
        <position position="132"/>
    </location>
    <ligand>
        <name>ATP</name>
        <dbReference type="ChEBI" id="CHEBI:30616"/>
    </ligand>
</feature>
<dbReference type="OrthoDB" id="2418081at2759"/>
<feature type="region of interest" description="Disordered" evidence="8">
    <location>
        <begin position="409"/>
        <end position="435"/>
    </location>
</feature>
<dbReference type="CDD" id="cd14066">
    <property type="entry name" value="STKc_IRAK"/>
    <property type="match status" value="1"/>
</dbReference>
<dbReference type="FunFam" id="1.10.510.10:FF:000537">
    <property type="entry name" value="Putative receptor-like protein kinase"/>
    <property type="match status" value="1"/>
</dbReference>
<keyword evidence="3 6" id="KW-0547">Nucleotide-binding</keyword>
<evidence type="ECO:0000256" key="8">
    <source>
        <dbReference type="SAM" id="MobiDB-lite"/>
    </source>
</evidence>
<dbReference type="Gene3D" id="3.30.200.20">
    <property type="entry name" value="Phosphorylase Kinase, domain 1"/>
    <property type="match status" value="1"/>
</dbReference>
<dbReference type="Gramene" id="NC6G0254200.1">
    <property type="protein sequence ID" value="NC6G0254200.1:cds"/>
    <property type="gene ID" value="NC6G0254200"/>
</dbReference>
<feature type="compositionally biased region" description="Low complexity" evidence="8">
    <location>
        <begin position="422"/>
        <end position="435"/>
    </location>
</feature>
<proteinExistence type="inferred from homology"/>
<dbReference type="SUPFAM" id="SSF56112">
    <property type="entry name" value="Protein kinase-like (PK-like)"/>
    <property type="match status" value="1"/>
</dbReference>
<evidence type="ECO:0000256" key="3">
    <source>
        <dbReference type="ARBA" id="ARBA00022741"/>
    </source>
</evidence>
<dbReference type="PROSITE" id="PS00108">
    <property type="entry name" value="PROTEIN_KINASE_ST"/>
    <property type="match status" value="1"/>
</dbReference>
<keyword evidence="9" id="KW-1133">Transmembrane helix</keyword>
<sequence length="448" mass="49933">MGNKAFTILVSLALIVLLVAVIVLRVYLGATTTFFAIAAVDWAAQIILFSWIIVRSVKERRRQRRLMESVVENEHRLRVEYSFLRKVAGLPTKFRYRALQDATDNFSALLGRGASASVFKGILDDGSPVAVKRIHGSEHGQKDFQSEVMAIASVQHINLVRLLGYCLENGHRLLVYEFIPNGSLDTWIFPGEGRNALRRVLPMDTRFAVAVDVAKALAYLHEDCRKKILHLDVKPENILLDDCFQARVTDFGLSKLMGRDESQIVTTVRGTKGYLAPEWLLENGISEKCDVYSYGMVLLELVGGRRNVVAVRNGEGNSGGRRWSIFPKIVMQNLREGKLMEVVDQRLPSASVDERQVTTLVNVALWCIQEKPRLRPSMSLVVEMLQGRARIDRPPEPDMSVADLLADDEDDDYPHIDQRQNASSSGGSSAGLPQAASFSVELSAVIGR</sequence>
<dbReference type="InterPro" id="IPR017441">
    <property type="entry name" value="Protein_kinase_ATP_BS"/>
</dbReference>
<organism evidence="11">
    <name type="scientific">Nymphaea colorata</name>
    <name type="common">pocket water lily</name>
    <dbReference type="NCBI Taxonomy" id="210225"/>
    <lineage>
        <taxon>Eukaryota</taxon>
        <taxon>Viridiplantae</taxon>
        <taxon>Streptophyta</taxon>
        <taxon>Embryophyta</taxon>
        <taxon>Tracheophyta</taxon>
        <taxon>Spermatophyta</taxon>
        <taxon>Magnoliopsida</taxon>
        <taxon>Nymphaeales</taxon>
        <taxon>Nymphaeaceae</taxon>
        <taxon>Nymphaea</taxon>
    </lineage>
</organism>